<dbReference type="AlphaFoldDB" id="A0AAD6YJD5"/>
<reference evidence="3" key="1">
    <citation type="submission" date="2023-03" db="EMBL/GenBank/DDBJ databases">
        <title>Massive genome expansion in bonnet fungi (Mycena s.s.) driven by repeated elements and novel gene families across ecological guilds.</title>
        <authorList>
            <consortium name="Lawrence Berkeley National Laboratory"/>
            <person name="Harder C.B."/>
            <person name="Miyauchi S."/>
            <person name="Viragh M."/>
            <person name="Kuo A."/>
            <person name="Thoen E."/>
            <person name="Andreopoulos B."/>
            <person name="Lu D."/>
            <person name="Skrede I."/>
            <person name="Drula E."/>
            <person name="Henrissat B."/>
            <person name="Morin E."/>
            <person name="Kohler A."/>
            <person name="Barry K."/>
            <person name="LaButti K."/>
            <person name="Morin E."/>
            <person name="Salamov A."/>
            <person name="Lipzen A."/>
            <person name="Mereny Z."/>
            <person name="Hegedus B."/>
            <person name="Baldrian P."/>
            <person name="Stursova M."/>
            <person name="Weitz H."/>
            <person name="Taylor A."/>
            <person name="Grigoriev I.V."/>
            <person name="Nagy L.G."/>
            <person name="Martin F."/>
            <person name="Kauserud H."/>
        </authorList>
    </citation>
    <scope>NUCLEOTIDE SEQUENCE</scope>
    <source>
        <strain evidence="3">9144</strain>
    </source>
</reference>
<protein>
    <recommendedName>
        <fullName evidence="5">Mid2 domain-containing protein</fullName>
    </recommendedName>
</protein>
<feature type="signal peptide" evidence="2">
    <location>
        <begin position="1"/>
        <end position="22"/>
    </location>
</feature>
<keyword evidence="1" id="KW-0472">Membrane</keyword>
<keyword evidence="1" id="KW-1133">Transmembrane helix</keyword>
<feature type="transmembrane region" description="Helical" evidence="1">
    <location>
        <begin position="252"/>
        <end position="275"/>
    </location>
</feature>
<gene>
    <name evidence="3" type="ORF">GGX14DRAFT_595196</name>
</gene>
<dbReference type="EMBL" id="JARJCW010000012">
    <property type="protein sequence ID" value="KAJ7218536.1"/>
    <property type="molecule type" value="Genomic_DNA"/>
</dbReference>
<comment type="caution">
    <text evidence="3">The sequence shown here is derived from an EMBL/GenBank/DDBJ whole genome shotgun (WGS) entry which is preliminary data.</text>
</comment>
<proteinExistence type="predicted"/>
<keyword evidence="2" id="KW-0732">Signal</keyword>
<keyword evidence="4" id="KW-1185">Reference proteome</keyword>
<name>A0AAD6YJD5_9AGAR</name>
<evidence type="ECO:0000313" key="3">
    <source>
        <dbReference type="EMBL" id="KAJ7218536.1"/>
    </source>
</evidence>
<accession>A0AAD6YJD5</accession>
<feature type="chain" id="PRO_5042027993" description="Mid2 domain-containing protein" evidence="2">
    <location>
        <begin position="23"/>
        <end position="366"/>
    </location>
</feature>
<evidence type="ECO:0000256" key="2">
    <source>
        <dbReference type="SAM" id="SignalP"/>
    </source>
</evidence>
<dbReference type="Proteomes" id="UP001219525">
    <property type="component" value="Unassembled WGS sequence"/>
</dbReference>
<organism evidence="3 4">
    <name type="scientific">Mycena pura</name>
    <dbReference type="NCBI Taxonomy" id="153505"/>
    <lineage>
        <taxon>Eukaryota</taxon>
        <taxon>Fungi</taxon>
        <taxon>Dikarya</taxon>
        <taxon>Basidiomycota</taxon>
        <taxon>Agaricomycotina</taxon>
        <taxon>Agaricomycetes</taxon>
        <taxon>Agaricomycetidae</taxon>
        <taxon>Agaricales</taxon>
        <taxon>Marasmiineae</taxon>
        <taxon>Mycenaceae</taxon>
        <taxon>Mycena</taxon>
    </lineage>
</organism>
<evidence type="ECO:0008006" key="5">
    <source>
        <dbReference type="Google" id="ProtNLM"/>
    </source>
</evidence>
<keyword evidence="1" id="KW-0812">Transmembrane</keyword>
<evidence type="ECO:0000313" key="4">
    <source>
        <dbReference type="Proteomes" id="UP001219525"/>
    </source>
</evidence>
<sequence>MCKRSMSGLWCLLLAFLADTYAQTGDLDPVTAVTLWQFGQAKWGPNWKDGQPEQPKTSIPLIPLGTASGGVATTYAFQVVNPAAVTTTNDEGLLSTEAILSTIQFGTIVASASGWFHPFTGNQNKKPFTGTIACSPVNSAFGDCVYINGEKTMTFPGGTPTPLVFQVTLTVPPTVTPTSSVAATVSSTPIDPVASTAPPTPTDSAAMTAFPTPTKSAALTVPPTPGAVDATPTSTSSAVPTTTKKSAAKTGALVAGVVVGGFVVLGTIVALCVFWRRRRSRLAKVEDGITTTGASAPWSWDAATHIQGTGVDTRELFAPQPVRAVPSWGKDSIGTTLWSPDTDARFSALTDSYGKKYGEGYTANAY</sequence>
<evidence type="ECO:0000256" key="1">
    <source>
        <dbReference type="SAM" id="Phobius"/>
    </source>
</evidence>